<dbReference type="PANTHER" id="PTHR30298">
    <property type="entry name" value="H REPEAT-ASSOCIATED PREDICTED TRANSPOSASE"/>
    <property type="match status" value="1"/>
</dbReference>
<evidence type="ECO:0000313" key="4">
    <source>
        <dbReference type="EMBL" id="QOS29733.1"/>
    </source>
</evidence>
<feature type="domain" description="Transposase IS4-like" evidence="1">
    <location>
        <begin position="6"/>
        <end position="141"/>
    </location>
</feature>
<dbReference type="PANTHER" id="PTHR30298:SF0">
    <property type="entry name" value="PROTEIN YBFL-RELATED"/>
    <property type="match status" value="1"/>
</dbReference>
<dbReference type="EMBL" id="MT898408">
    <property type="protein sequence ID" value="QOS29733.1"/>
    <property type="molecule type" value="Genomic_DNA"/>
</dbReference>
<sequence>MKDCHQITDGEVVTIDGKTVRSSYNKSEECSAIHMVNAFATAQGLCLGQSKVDDKTNEIAEIPKLLESLNISGCLVTINTMGCQKKIAQKIVDKNADYLLVVKGNQGSLEKAIGDFYHPSMLQVFAEGDSYASQEKGHGREETRCALVTNELSFLGDLELEWPNLKSVGIMINMRQLDEHTTEQDMSVRFYISS</sequence>
<dbReference type="InterPro" id="IPR002559">
    <property type="entry name" value="Transposase_11"/>
</dbReference>
<evidence type="ECO:0000259" key="1">
    <source>
        <dbReference type="Pfam" id="PF01609"/>
    </source>
</evidence>
<name>A0A7M3VIX7_VIBPH</name>
<accession>A0A7M3VIX7</accession>
<reference evidence="2" key="1">
    <citation type="submission" date="2020-08" db="EMBL/GenBank/DDBJ databases">
        <title>Genetic structure, function and evolution of capsule biosynthesis loci in Vibrio parahaemolyticus.</title>
        <authorList>
            <person name="Li L."/>
            <person name="Bian S."/>
        </authorList>
    </citation>
    <scope>NUCLEOTIDE SEQUENCE</scope>
    <source>
        <strain evidence="2">VP201</strain>
        <strain evidence="4">VP203</strain>
        <strain evidence="3">VP375</strain>
    </source>
</reference>
<dbReference type="AlphaFoldDB" id="A0A7M3VIX7"/>
<dbReference type="EMBL" id="MT898023">
    <property type="protein sequence ID" value="QOS15381.1"/>
    <property type="molecule type" value="Genomic_DNA"/>
</dbReference>
<dbReference type="InterPro" id="IPR051698">
    <property type="entry name" value="Transposase_11-like"/>
</dbReference>
<dbReference type="GO" id="GO:0006313">
    <property type="term" value="P:DNA transposition"/>
    <property type="evidence" value="ECO:0007669"/>
    <property type="project" value="InterPro"/>
</dbReference>
<evidence type="ECO:0000313" key="3">
    <source>
        <dbReference type="EMBL" id="QOS21724.1"/>
    </source>
</evidence>
<dbReference type="GO" id="GO:0004803">
    <property type="term" value="F:transposase activity"/>
    <property type="evidence" value="ECO:0007669"/>
    <property type="project" value="InterPro"/>
</dbReference>
<dbReference type="GO" id="GO:0003677">
    <property type="term" value="F:DNA binding"/>
    <property type="evidence" value="ECO:0007669"/>
    <property type="project" value="InterPro"/>
</dbReference>
<gene>
    <name evidence="2" type="ORF">VP201_00010</name>
    <name evidence="4" type="ORF">VP203_00009</name>
    <name evidence="3" type="ORF">VP375_00009</name>
</gene>
<proteinExistence type="predicted"/>
<dbReference type="EMBL" id="MT898196">
    <property type="protein sequence ID" value="QOS21724.1"/>
    <property type="molecule type" value="Genomic_DNA"/>
</dbReference>
<evidence type="ECO:0000313" key="2">
    <source>
        <dbReference type="EMBL" id="QOS15381.1"/>
    </source>
</evidence>
<organism evidence="2">
    <name type="scientific">Vibrio parahaemolyticus</name>
    <dbReference type="NCBI Taxonomy" id="670"/>
    <lineage>
        <taxon>Bacteria</taxon>
        <taxon>Pseudomonadati</taxon>
        <taxon>Pseudomonadota</taxon>
        <taxon>Gammaproteobacteria</taxon>
        <taxon>Vibrionales</taxon>
        <taxon>Vibrionaceae</taxon>
        <taxon>Vibrio</taxon>
    </lineage>
</organism>
<dbReference type="Pfam" id="PF01609">
    <property type="entry name" value="DDE_Tnp_1"/>
    <property type="match status" value="1"/>
</dbReference>
<protein>
    <recommendedName>
        <fullName evidence="1">Transposase IS4-like domain-containing protein</fullName>
    </recommendedName>
</protein>
<dbReference type="InterPro" id="IPR047647">
    <property type="entry name" value="ISAs1_transpos"/>
</dbReference>
<dbReference type="NCBIfam" id="NF033564">
    <property type="entry name" value="transpos_ISAs1"/>
    <property type="match status" value="1"/>
</dbReference>